<feature type="transmembrane region" description="Helical" evidence="1">
    <location>
        <begin position="378"/>
        <end position="398"/>
    </location>
</feature>
<reference evidence="2" key="1">
    <citation type="submission" date="2021-02" db="EMBL/GenBank/DDBJ databases">
        <authorList>
            <person name="Dougan E. K."/>
            <person name="Rhodes N."/>
            <person name="Thang M."/>
            <person name="Chan C."/>
        </authorList>
    </citation>
    <scope>NUCLEOTIDE SEQUENCE</scope>
</reference>
<dbReference type="Proteomes" id="UP000604046">
    <property type="component" value="Unassembled WGS sequence"/>
</dbReference>
<keyword evidence="1" id="KW-0472">Membrane</keyword>
<name>A0A812SS41_9DINO</name>
<feature type="transmembrane region" description="Helical" evidence="1">
    <location>
        <begin position="261"/>
        <end position="286"/>
    </location>
</feature>
<feature type="transmembrane region" description="Helical" evidence="1">
    <location>
        <begin position="479"/>
        <end position="499"/>
    </location>
</feature>
<evidence type="ECO:0000313" key="3">
    <source>
        <dbReference type="Proteomes" id="UP000604046"/>
    </source>
</evidence>
<feature type="transmembrane region" description="Helical" evidence="1">
    <location>
        <begin position="410"/>
        <end position="432"/>
    </location>
</feature>
<keyword evidence="3" id="KW-1185">Reference proteome</keyword>
<dbReference type="EMBL" id="CAJNDS010002468">
    <property type="protein sequence ID" value="CAE7488548.1"/>
    <property type="molecule type" value="Genomic_DNA"/>
</dbReference>
<comment type="caution">
    <text evidence="2">The sequence shown here is derived from an EMBL/GenBank/DDBJ whole genome shotgun (WGS) entry which is preliminary data.</text>
</comment>
<accession>A0A812SS41</accession>
<feature type="transmembrane region" description="Helical" evidence="1">
    <location>
        <begin position="83"/>
        <end position="109"/>
    </location>
</feature>
<proteinExistence type="predicted"/>
<evidence type="ECO:0000256" key="1">
    <source>
        <dbReference type="SAM" id="Phobius"/>
    </source>
</evidence>
<sequence length="521" mass="59878">MDERFEQARRSVSGRKSVSSLASDIDSELLRAVPMALCLKGFGKHFSADRKSNDYHLSQRVDEIDSFISHDWKTRRWLKTLTLLVYLNSVPAALASLLMCMLNCFLIILKILPGGWLMGTFCTHGAFWLVFVFWQRIRGLYGKNMAFLDRLCISQHDEHLKKEGILALGGFLSKSKRLLVLWSPRYFTRLWTAFELASFLKHDQAKAKDIEFAPASMGPLILCFSLFETLLVACFHLLIVQDVQVRLGNMDSLLGEEGDRYWDFLVAVYVIAAPALLLILPVSLYFGTQQMLALLQLKKQLSEFSIRASQCSCCEMDHSHPDTGEEMLCDRSLVYETLKRWFPDEDSSQGHLDKFDELVRKELSGFVQEILGSGAPHFRYVVANTAPPLLGIFCHYVYMAVNDPFDWTALGWMIGWFQIPPLVLLSFWEMLLCWRIGARCHGRVSLWVVFPLCMCVGIPFNNLIWYQYTLVKYTFGMRFNWPVAGSLALMWLVVAIPYVREYGMCGICHTWPKKTTQLQRQ</sequence>
<gene>
    <name evidence="2" type="primary">slc38a6</name>
    <name evidence="2" type="ORF">SNAT2548_LOCUS27399</name>
</gene>
<feature type="transmembrane region" description="Helical" evidence="1">
    <location>
        <begin position="220"/>
        <end position="241"/>
    </location>
</feature>
<keyword evidence="1" id="KW-0812">Transmembrane</keyword>
<evidence type="ECO:0000313" key="2">
    <source>
        <dbReference type="EMBL" id="CAE7488548.1"/>
    </source>
</evidence>
<dbReference type="OrthoDB" id="417799at2759"/>
<organism evidence="2 3">
    <name type="scientific">Symbiodinium natans</name>
    <dbReference type="NCBI Taxonomy" id="878477"/>
    <lineage>
        <taxon>Eukaryota</taxon>
        <taxon>Sar</taxon>
        <taxon>Alveolata</taxon>
        <taxon>Dinophyceae</taxon>
        <taxon>Suessiales</taxon>
        <taxon>Symbiodiniaceae</taxon>
        <taxon>Symbiodinium</taxon>
    </lineage>
</organism>
<protein>
    <submittedName>
        <fullName evidence="2">Slc38a6 protein</fullName>
    </submittedName>
</protein>
<feature type="transmembrane region" description="Helical" evidence="1">
    <location>
        <begin position="444"/>
        <end position="467"/>
    </location>
</feature>
<dbReference type="AlphaFoldDB" id="A0A812SS41"/>
<keyword evidence="1" id="KW-1133">Transmembrane helix</keyword>
<feature type="transmembrane region" description="Helical" evidence="1">
    <location>
        <begin position="115"/>
        <end position="134"/>
    </location>
</feature>